<dbReference type="EMBL" id="ML743558">
    <property type="protein sequence ID" value="KAE8141361.1"/>
    <property type="molecule type" value="Genomic_DNA"/>
</dbReference>
<name>A0A5N6T592_ASPPS</name>
<sequence>MTGQPADIQLALIASFKLGTPITIPGLEGLEVAVRSLTGLDTSCLYDIYLRAQEFTEAQSVPVDGGYSSCSMMMNPIAAAGFVEQKVTKLVVVLPHVHHFLIHGSSGHISNTDDYITSFPGTKEEEMGFQDLDDELGE</sequence>
<proteinExistence type="predicted"/>
<evidence type="ECO:0000313" key="2">
    <source>
        <dbReference type="Proteomes" id="UP000325672"/>
    </source>
</evidence>
<evidence type="ECO:0000313" key="1">
    <source>
        <dbReference type="EMBL" id="KAE8141361.1"/>
    </source>
</evidence>
<organism evidence="1 2">
    <name type="scientific">Aspergillus pseudotamarii</name>
    <dbReference type="NCBI Taxonomy" id="132259"/>
    <lineage>
        <taxon>Eukaryota</taxon>
        <taxon>Fungi</taxon>
        <taxon>Dikarya</taxon>
        <taxon>Ascomycota</taxon>
        <taxon>Pezizomycotina</taxon>
        <taxon>Eurotiomycetes</taxon>
        <taxon>Eurotiomycetidae</taxon>
        <taxon>Eurotiales</taxon>
        <taxon>Aspergillaceae</taxon>
        <taxon>Aspergillus</taxon>
        <taxon>Aspergillus subgen. Circumdati</taxon>
    </lineage>
</organism>
<dbReference type="RefSeq" id="XP_031917424.1">
    <property type="nucleotide sequence ID" value="XM_032058972.1"/>
</dbReference>
<accession>A0A5N6T592</accession>
<keyword evidence="2" id="KW-1185">Reference proteome</keyword>
<dbReference type="Proteomes" id="UP000325672">
    <property type="component" value="Unassembled WGS sequence"/>
</dbReference>
<reference evidence="1 2" key="1">
    <citation type="submission" date="2019-04" db="EMBL/GenBank/DDBJ databases">
        <title>Friends and foes A comparative genomics study of 23 Aspergillus species from section Flavi.</title>
        <authorList>
            <consortium name="DOE Joint Genome Institute"/>
            <person name="Kjaerbolling I."/>
            <person name="Vesth T."/>
            <person name="Frisvad J.C."/>
            <person name="Nybo J.L."/>
            <person name="Theobald S."/>
            <person name="Kildgaard S."/>
            <person name="Isbrandt T."/>
            <person name="Kuo A."/>
            <person name="Sato A."/>
            <person name="Lyhne E.K."/>
            <person name="Kogle M.E."/>
            <person name="Wiebenga A."/>
            <person name="Kun R.S."/>
            <person name="Lubbers R.J."/>
            <person name="Makela M.R."/>
            <person name="Barry K."/>
            <person name="Chovatia M."/>
            <person name="Clum A."/>
            <person name="Daum C."/>
            <person name="Haridas S."/>
            <person name="He G."/>
            <person name="LaButti K."/>
            <person name="Lipzen A."/>
            <person name="Mondo S."/>
            <person name="Riley R."/>
            <person name="Salamov A."/>
            <person name="Simmons B.A."/>
            <person name="Magnuson J.K."/>
            <person name="Henrissat B."/>
            <person name="Mortensen U.H."/>
            <person name="Larsen T.O."/>
            <person name="Devries R.P."/>
            <person name="Grigoriev I.V."/>
            <person name="Machida M."/>
            <person name="Baker S.E."/>
            <person name="Andersen M.R."/>
        </authorList>
    </citation>
    <scope>NUCLEOTIDE SEQUENCE [LARGE SCALE GENOMIC DNA]</scope>
    <source>
        <strain evidence="1 2">CBS 117625</strain>
    </source>
</reference>
<gene>
    <name evidence="1" type="ORF">BDV38DRAFT_279262</name>
</gene>
<dbReference type="GeneID" id="43643182"/>
<dbReference type="AlphaFoldDB" id="A0A5N6T592"/>
<protein>
    <submittedName>
        <fullName evidence="1">Uncharacterized protein</fullName>
    </submittedName>
</protein>